<organism evidence="12 13">
    <name type="scientific">Elaeis guineensis var. tenera</name>
    <name type="common">Oil palm</name>
    <dbReference type="NCBI Taxonomy" id="51953"/>
    <lineage>
        <taxon>Eukaryota</taxon>
        <taxon>Viridiplantae</taxon>
        <taxon>Streptophyta</taxon>
        <taxon>Embryophyta</taxon>
        <taxon>Tracheophyta</taxon>
        <taxon>Spermatophyta</taxon>
        <taxon>Magnoliopsida</taxon>
        <taxon>Liliopsida</taxon>
        <taxon>Arecaceae</taxon>
        <taxon>Arecoideae</taxon>
        <taxon>Cocoseae</taxon>
        <taxon>Elaeidinae</taxon>
        <taxon>Elaeis</taxon>
    </lineage>
</organism>
<feature type="transmembrane region" description="Helical" evidence="9">
    <location>
        <begin position="562"/>
        <end position="582"/>
    </location>
</feature>
<dbReference type="Proteomes" id="UP000504607">
    <property type="component" value="Chromosome 11"/>
</dbReference>
<feature type="disulfide bond" evidence="7">
    <location>
        <begin position="347"/>
        <end position="356"/>
    </location>
</feature>
<dbReference type="InterPro" id="IPR021910">
    <property type="entry name" value="NGX6/PGAP6/MYMK"/>
</dbReference>
<dbReference type="PROSITE" id="PS50026">
    <property type="entry name" value="EGF_3"/>
    <property type="match status" value="1"/>
</dbReference>
<keyword evidence="12" id="KW-1185">Reference proteome</keyword>
<feature type="transmembrane region" description="Helical" evidence="9">
    <location>
        <begin position="537"/>
        <end position="556"/>
    </location>
</feature>
<sequence>MAASGLSLLLILCSWSLMAGSAACQGPPGLSYVVSSYSRGETWLRPYAWSYLRVELPPWFSSMAMTFLSDVDIDMEQMERLPKSTLPVICFKEGSPPIPDISETYLKDSFSNFILNGSFGGAQNLSNVDTCIPFQKNLTVILTSEQISPGIWYIGFFNGLGPARTQSKMRVPKRSSTVPFESYYLPIIEYGSTEYSDFPLEHLLSNSSVEQSGWTYFFLDIPNGAAGANMHVQLTSDSKINYEIYSRFGGLPSIDSWDYYVNSTTSSNGSMFLALNDSSGKKIEFYILYAREGTWCFGLKHPLDNHFKYQTTMSISLDGCPNHCNHNGACHSSIDESGLTIYSYCACDRDHGGFDCSNELVTPKGHMWQSIFLVASNAAAILPSFWALRQKAYAEWVLFSSSGISSGLYHACDVGTWCVLSFRVLQFLDFWLSFMAVVSTFIYMATIDEASKRAIHTIVSIITALLAVMGATRSANIVIVIAIGILGLLFAWFLEFSTAHRAIYCPPRFDFNMPERWQNIKSWFWNLMKTLQKRFRWRFMLFGFIALALAATSWKMETNESYWIWHSLWHITIYTSSFFFLYSTCANGSNGREEPEYQLTRQNSSSRTELTE</sequence>
<evidence type="ECO:0000256" key="8">
    <source>
        <dbReference type="SAM" id="MobiDB-lite"/>
    </source>
</evidence>
<dbReference type="Pfam" id="PF12036">
    <property type="entry name" value="DUF3522"/>
    <property type="match status" value="1"/>
</dbReference>
<feature type="chain" id="PRO_5035430123" evidence="10">
    <location>
        <begin position="25"/>
        <end position="612"/>
    </location>
</feature>
<name>A0A8N4F8B3_ELAGV</name>
<keyword evidence="6 9" id="KW-0472">Membrane</keyword>
<accession>A0A8N4F8B3</accession>
<feature type="compositionally biased region" description="Polar residues" evidence="8">
    <location>
        <begin position="599"/>
        <end position="612"/>
    </location>
</feature>
<feature type="signal peptide" evidence="10">
    <location>
        <begin position="1"/>
        <end position="24"/>
    </location>
</feature>
<comment type="similarity">
    <text evidence="2">Belongs to the TMEM8 family.</text>
</comment>
<dbReference type="AlphaFoldDB" id="A0A8N4F8B3"/>
<dbReference type="PROSITE" id="PS00022">
    <property type="entry name" value="EGF_1"/>
    <property type="match status" value="1"/>
</dbReference>
<dbReference type="InterPro" id="IPR000742">
    <property type="entry name" value="EGF"/>
</dbReference>
<protein>
    <submittedName>
        <fullName evidence="13">Uncharacterized protein LOC105053587 isoform X3</fullName>
    </submittedName>
</protein>
<evidence type="ECO:0000256" key="1">
    <source>
        <dbReference type="ARBA" id="ARBA00004651"/>
    </source>
</evidence>
<evidence type="ECO:0000256" key="10">
    <source>
        <dbReference type="SAM" id="SignalP"/>
    </source>
</evidence>
<feature type="transmembrane region" description="Helical" evidence="9">
    <location>
        <begin position="477"/>
        <end position="494"/>
    </location>
</feature>
<keyword evidence="5 9" id="KW-1133">Transmembrane helix</keyword>
<evidence type="ECO:0000313" key="13">
    <source>
        <dbReference type="RefSeq" id="XP_029123004.1"/>
    </source>
</evidence>
<evidence type="ECO:0000256" key="3">
    <source>
        <dbReference type="ARBA" id="ARBA00022475"/>
    </source>
</evidence>
<keyword evidence="10" id="KW-0732">Signal</keyword>
<dbReference type="PANTHER" id="PTHR14319">
    <property type="entry name" value="FIVE-SPAN TRANSMEMBRANE PROTEIN M83"/>
    <property type="match status" value="1"/>
</dbReference>
<comment type="subcellular location">
    <subcellularLocation>
        <location evidence="1">Cell membrane</location>
        <topology evidence="1">Multi-pass membrane protein</topology>
    </subcellularLocation>
</comment>
<evidence type="ECO:0000256" key="4">
    <source>
        <dbReference type="ARBA" id="ARBA00022692"/>
    </source>
</evidence>
<feature type="disulfide bond" evidence="7">
    <location>
        <begin position="320"/>
        <end position="330"/>
    </location>
</feature>
<evidence type="ECO:0000313" key="12">
    <source>
        <dbReference type="Proteomes" id="UP000504607"/>
    </source>
</evidence>
<evidence type="ECO:0000256" key="7">
    <source>
        <dbReference type="PROSITE-ProRule" id="PRU00076"/>
    </source>
</evidence>
<evidence type="ECO:0000256" key="5">
    <source>
        <dbReference type="ARBA" id="ARBA00022989"/>
    </source>
</evidence>
<keyword evidence="4 9" id="KW-0812">Transmembrane</keyword>
<feature type="domain" description="EGF-like" evidence="11">
    <location>
        <begin position="316"/>
        <end position="357"/>
    </location>
</feature>
<keyword evidence="3" id="KW-1003">Cell membrane</keyword>
<keyword evidence="7" id="KW-0245">EGF-like domain</keyword>
<evidence type="ECO:0000256" key="2">
    <source>
        <dbReference type="ARBA" id="ARBA00005542"/>
    </source>
</evidence>
<evidence type="ECO:0000256" key="9">
    <source>
        <dbReference type="SAM" id="Phobius"/>
    </source>
</evidence>
<proteinExistence type="inferred from homology"/>
<dbReference type="GO" id="GO:0005886">
    <property type="term" value="C:plasma membrane"/>
    <property type="evidence" value="ECO:0007669"/>
    <property type="project" value="UniProtKB-SubCell"/>
</dbReference>
<feature type="transmembrane region" description="Helical" evidence="9">
    <location>
        <begin position="454"/>
        <end position="471"/>
    </location>
</feature>
<feature type="transmembrane region" description="Helical" evidence="9">
    <location>
        <begin position="430"/>
        <end position="447"/>
    </location>
</feature>
<evidence type="ECO:0000256" key="6">
    <source>
        <dbReference type="ARBA" id="ARBA00023136"/>
    </source>
</evidence>
<keyword evidence="7" id="KW-1015">Disulfide bond</keyword>
<feature type="region of interest" description="Disordered" evidence="8">
    <location>
        <begin position="590"/>
        <end position="612"/>
    </location>
</feature>
<dbReference type="PANTHER" id="PTHR14319:SF3">
    <property type="entry name" value="TRANSMEMBRANE PROTEIN-LIKE PROTEIN"/>
    <property type="match status" value="1"/>
</dbReference>
<comment type="caution">
    <text evidence="7">Lacks conserved residue(s) required for the propagation of feature annotation.</text>
</comment>
<evidence type="ECO:0000259" key="11">
    <source>
        <dbReference type="PROSITE" id="PS50026"/>
    </source>
</evidence>
<reference evidence="13" key="1">
    <citation type="submission" date="2025-08" db="UniProtKB">
        <authorList>
            <consortium name="RefSeq"/>
        </authorList>
    </citation>
    <scope>IDENTIFICATION</scope>
</reference>
<dbReference type="RefSeq" id="XP_029123004.1">
    <property type="nucleotide sequence ID" value="XM_029267171.1"/>
</dbReference>
<gene>
    <name evidence="13" type="primary">LOC105053587</name>
</gene>